<dbReference type="Pfam" id="PF09898">
    <property type="entry name" value="DUF2125"/>
    <property type="match status" value="1"/>
</dbReference>
<reference evidence="2" key="1">
    <citation type="submission" date="2018-06" db="EMBL/GenBank/DDBJ databases">
        <authorList>
            <person name="Zhirakovskaya E."/>
        </authorList>
    </citation>
    <scope>NUCLEOTIDE SEQUENCE</scope>
</reference>
<dbReference type="InterPro" id="IPR018666">
    <property type="entry name" value="DUF2125"/>
</dbReference>
<protein>
    <recommendedName>
        <fullName evidence="3">DUF2125 domain-containing protein</fullName>
    </recommendedName>
</protein>
<gene>
    <name evidence="2" type="ORF">MNBD_ALPHA01-2001</name>
</gene>
<keyword evidence="1" id="KW-0472">Membrane</keyword>
<evidence type="ECO:0000313" key="2">
    <source>
        <dbReference type="EMBL" id="VAW05020.1"/>
    </source>
</evidence>
<evidence type="ECO:0000256" key="1">
    <source>
        <dbReference type="SAM" id="Phobius"/>
    </source>
</evidence>
<keyword evidence="1" id="KW-1133">Transmembrane helix</keyword>
<dbReference type="EMBL" id="UOEJ01000202">
    <property type="protein sequence ID" value="VAW05020.1"/>
    <property type="molecule type" value="Genomic_DNA"/>
</dbReference>
<dbReference type="AlphaFoldDB" id="A0A3B0SKT7"/>
<evidence type="ECO:0008006" key="3">
    <source>
        <dbReference type="Google" id="ProtNLM"/>
    </source>
</evidence>
<keyword evidence="1" id="KW-0812">Transmembrane</keyword>
<accession>A0A3B0SKT7</accession>
<proteinExistence type="predicted"/>
<organism evidence="2">
    <name type="scientific">hydrothermal vent metagenome</name>
    <dbReference type="NCBI Taxonomy" id="652676"/>
    <lineage>
        <taxon>unclassified sequences</taxon>
        <taxon>metagenomes</taxon>
        <taxon>ecological metagenomes</taxon>
    </lineage>
</organism>
<sequence length="370" mass="40536">MRGPRGLLTFRENHMRLKILASAIIALVVGYSIFWHYMAGEVEDRIEIWVKGQKSQGLTIKYADLEISGFPYRMELSLSDVNIVKKGQSKTPVLFTSPAITLIAFPWKINHGVIISQGGKIRLGSSRSPRLTMTIGKTRASVIIDFIGRKFQSASFIMENVTWITGRPVRNAVPSVADEVRLHLLQAAPASEVSGDMELPILMKLYLAAKGVVSQQLSQQIPGGIFGKKADQVIIDLQLHGEKFPAFTRDDLSLWRDSGGTMTVKNLSVSSGEMDISLDGEVTLDRDLKPLGAFASRIRGIGPIVDILSRHSAFQVEPGKMILQELKRMARSGEGGQGKGKDSLDLAISMQGGLLFLGPIPVYELVPVVE</sequence>
<name>A0A3B0SKT7_9ZZZZ</name>
<feature type="transmembrane region" description="Helical" evidence="1">
    <location>
        <begin position="20"/>
        <end position="38"/>
    </location>
</feature>